<organism evidence="1 2">
    <name type="scientific">Rozella allomycis (strain CSF55)</name>
    <dbReference type="NCBI Taxonomy" id="988480"/>
    <lineage>
        <taxon>Eukaryota</taxon>
        <taxon>Fungi</taxon>
        <taxon>Fungi incertae sedis</taxon>
        <taxon>Cryptomycota</taxon>
        <taxon>Cryptomycota incertae sedis</taxon>
        <taxon>Rozella</taxon>
    </lineage>
</organism>
<evidence type="ECO:0000313" key="2">
    <source>
        <dbReference type="Proteomes" id="UP000281549"/>
    </source>
</evidence>
<name>A0A4V1J0G9_ROZAC</name>
<gene>
    <name evidence="1" type="ORF">ROZALSC1DRAFT_27077</name>
</gene>
<dbReference type="SUPFAM" id="SSF56349">
    <property type="entry name" value="DNA breaking-rejoining enzymes"/>
    <property type="match status" value="1"/>
</dbReference>
<dbReference type="Proteomes" id="UP000281549">
    <property type="component" value="Unassembled WGS sequence"/>
</dbReference>
<reference evidence="2" key="1">
    <citation type="journal article" date="2018" name="Nat. Microbiol.">
        <title>Leveraging single-cell genomics to expand the fungal tree of life.</title>
        <authorList>
            <person name="Ahrendt S.R."/>
            <person name="Quandt C.A."/>
            <person name="Ciobanu D."/>
            <person name="Clum A."/>
            <person name="Salamov A."/>
            <person name="Andreopoulos B."/>
            <person name="Cheng J.F."/>
            <person name="Woyke T."/>
            <person name="Pelin A."/>
            <person name="Henrissat B."/>
            <person name="Reynolds N.K."/>
            <person name="Benny G.L."/>
            <person name="Smith M.E."/>
            <person name="James T.Y."/>
            <person name="Grigoriev I.V."/>
        </authorList>
    </citation>
    <scope>NUCLEOTIDE SEQUENCE [LARGE SCALE GENOMIC DNA]</scope>
    <source>
        <strain evidence="2">CSF55</strain>
    </source>
</reference>
<dbReference type="GO" id="GO:0003677">
    <property type="term" value="F:DNA binding"/>
    <property type="evidence" value="ECO:0007669"/>
    <property type="project" value="InterPro"/>
</dbReference>
<proteinExistence type="predicted"/>
<dbReference type="InterPro" id="IPR011010">
    <property type="entry name" value="DNA_brk_join_enz"/>
</dbReference>
<dbReference type="AlphaFoldDB" id="A0A4V1J0G9"/>
<sequence length="343" mass="40453">MPRKQTDYYDIAEISSDTLLREFEKKYQECIENAEPTEHEKWEQWCEEHEHDPKEISTETVLQIKDFLHHEFEKFNKAKKIKSDIGKYLKYENPEMIIKGPWNTDTNTGNPALSKMLTVELQKIKRLVQNRKSVVSTKRAIDELEMKALFLHLTKLEDTKPNTACMFKCMYILMFMCMLDFDDVTRIMIEWFKIPGDDKNSLIMEFPLRQHVQNSDDKKNIHLCPITWVNIWLATIRKLKGPLFVNISENDEVIRESPITRDFFVTQFNHHLQAIGLDAVWFDTKSFSKGSVQFFYRKGFEIVEILHWSGQSKSFNENVIAEYIRGQKRISGEALMRQLGLGP</sequence>
<evidence type="ECO:0000313" key="1">
    <source>
        <dbReference type="EMBL" id="RKP21519.1"/>
    </source>
</evidence>
<dbReference type="EMBL" id="ML004948">
    <property type="protein sequence ID" value="RKP21519.1"/>
    <property type="molecule type" value="Genomic_DNA"/>
</dbReference>
<protein>
    <submittedName>
        <fullName evidence="1">Uncharacterized protein</fullName>
    </submittedName>
</protein>
<accession>A0A4V1J0G9</accession>